<dbReference type="RefSeq" id="WP_346753617.1">
    <property type="nucleotide sequence ID" value="NZ_JAUJEA010000008.1"/>
</dbReference>
<proteinExistence type="predicted"/>
<accession>A0ABT8KS46</accession>
<evidence type="ECO:0000313" key="2">
    <source>
        <dbReference type="Proteomes" id="UP001172082"/>
    </source>
</evidence>
<keyword evidence="2" id="KW-1185">Reference proteome</keyword>
<name>A0ABT8KS46_9BACT</name>
<reference evidence="1" key="1">
    <citation type="submission" date="2023-06" db="EMBL/GenBank/DDBJ databases">
        <title>Genomic of Parafulvivirga corallium.</title>
        <authorList>
            <person name="Wang G."/>
        </authorList>
    </citation>
    <scope>NUCLEOTIDE SEQUENCE</scope>
    <source>
        <strain evidence="1">BMA10</strain>
    </source>
</reference>
<dbReference type="EMBL" id="JAUJEA010000008">
    <property type="protein sequence ID" value="MDN5203592.1"/>
    <property type="molecule type" value="Genomic_DNA"/>
</dbReference>
<comment type="caution">
    <text evidence="1">The sequence shown here is derived from an EMBL/GenBank/DDBJ whole genome shotgun (WGS) entry which is preliminary data.</text>
</comment>
<protein>
    <submittedName>
        <fullName evidence="1">Uncharacterized protein</fullName>
    </submittedName>
</protein>
<evidence type="ECO:0000313" key="1">
    <source>
        <dbReference type="EMBL" id="MDN5203592.1"/>
    </source>
</evidence>
<organism evidence="1 2">
    <name type="scientific">Splendidivirga corallicola</name>
    <dbReference type="NCBI Taxonomy" id="3051826"/>
    <lineage>
        <taxon>Bacteria</taxon>
        <taxon>Pseudomonadati</taxon>
        <taxon>Bacteroidota</taxon>
        <taxon>Cytophagia</taxon>
        <taxon>Cytophagales</taxon>
        <taxon>Splendidivirgaceae</taxon>
        <taxon>Splendidivirga</taxon>
    </lineage>
</organism>
<sequence length="79" mass="9281">MEDKTNLNFLIATLNESKGDNEKQFEIVIDILQYHYLDEDGEMDVTRKIVGKIIRMLSIVEIRSRQDLKTYVNEIVYNG</sequence>
<dbReference type="Proteomes" id="UP001172082">
    <property type="component" value="Unassembled WGS sequence"/>
</dbReference>
<gene>
    <name evidence="1" type="ORF">QQ008_19545</name>
</gene>